<evidence type="ECO:0000259" key="3">
    <source>
        <dbReference type="Pfam" id="PF13193"/>
    </source>
</evidence>
<geneLocation type="plasmid" evidence="5">
    <name>pmm593</name>
</geneLocation>
<dbReference type="Gene3D" id="3.40.50.12780">
    <property type="entry name" value="N-terminal domain of ligase-like"/>
    <property type="match status" value="1"/>
</dbReference>
<dbReference type="InterPro" id="IPR045851">
    <property type="entry name" value="AMP-bd_C_sf"/>
</dbReference>
<dbReference type="Pfam" id="PF13193">
    <property type="entry name" value="AMP-binding_C"/>
    <property type="match status" value="1"/>
</dbReference>
<dbReference type="PROSITE" id="PS00455">
    <property type="entry name" value="AMP_BINDING"/>
    <property type="match status" value="1"/>
</dbReference>
<feature type="domain" description="AMP-dependent synthetase/ligase" evidence="2">
    <location>
        <begin position="52"/>
        <end position="444"/>
    </location>
</feature>
<keyword evidence="4" id="KW-0436">Ligase</keyword>
<dbReference type="InterPro" id="IPR000873">
    <property type="entry name" value="AMP-dep_synth/lig_dom"/>
</dbReference>
<evidence type="ECO:0000313" key="5">
    <source>
        <dbReference type="Proteomes" id="UP000191135"/>
    </source>
</evidence>
<keyword evidence="5" id="KW-1185">Reference proteome</keyword>
<dbReference type="InterPro" id="IPR042099">
    <property type="entry name" value="ANL_N_sf"/>
</dbReference>
<dbReference type="PANTHER" id="PTHR43767">
    <property type="entry name" value="LONG-CHAIN-FATTY-ACID--COA LIGASE"/>
    <property type="match status" value="1"/>
</dbReference>
<reference evidence="4 5" key="1">
    <citation type="submission" date="2017-03" db="EMBL/GenBank/DDBJ databases">
        <title>Foreign affairs: Plasmid Transfer between Roseobacters and Rhizobia.</title>
        <authorList>
            <person name="Bartling P."/>
            <person name="Bunk B."/>
            <person name="Overmann J."/>
            <person name="Brinkmann H."/>
            <person name="Petersen J."/>
        </authorList>
    </citation>
    <scope>NUCLEOTIDE SEQUENCE [LARGE SCALE GENOMIC DNA]</scope>
    <source>
        <strain evidence="4 5">MACL11</strain>
        <plasmid evidence="5">Plasmid pmm593</plasmid>
    </source>
</reference>
<evidence type="ECO:0000259" key="2">
    <source>
        <dbReference type="Pfam" id="PF00501"/>
    </source>
</evidence>
<feature type="domain" description="AMP-binding enzyme C-terminal" evidence="3">
    <location>
        <begin position="495"/>
        <end position="569"/>
    </location>
</feature>
<dbReference type="eggNOG" id="COG0318">
    <property type="taxonomic scope" value="Bacteria"/>
</dbReference>
<dbReference type="InterPro" id="IPR025110">
    <property type="entry name" value="AMP-bd_C"/>
</dbReference>
<dbReference type="AlphaFoldDB" id="A0A1U9Z880"/>
<evidence type="ECO:0000313" key="4">
    <source>
        <dbReference type="EMBL" id="AQZ53923.1"/>
    </source>
</evidence>
<feature type="region of interest" description="Disordered" evidence="1">
    <location>
        <begin position="581"/>
        <end position="600"/>
    </location>
</feature>
<keyword evidence="4" id="KW-0614">Plasmid</keyword>
<accession>A0A1U9Z880</accession>
<dbReference type="Gene3D" id="3.30.300.30">
    <property type="match status" value="1"/>
</dbReference>
<dbReference type="GO" id="GO:0004467">
    <property type="term" value="F:long-chain fatty acid-CoA ligase activity"/>
    <property type="evidence" value="ECO:0007669"/>
    <property type="project" value="UniProtKB-EC"/>
</dbReference>
<organism evidence="4 5">
    <name type="scientific">Martelella mediterranea DSM 17316</name>
    <dbReference type="NCBI Taxonomy" id="1122214"/>
    <lineage>
        <taxon>Bacteria</taxon>
        <taxon>Pseudomonadati</taxon>
        <taxon>Pseudomonadota</taxon>
        <taxon>Alphaproteobacteria</taxon>
        <taxon>Hyphomicrobiales</taxon>
        <taxon>Aurantimonadaceae</taxon>
        <taxon>Martelella</taxon>
    </lineage>
</organism>
<name>A0A1U9Z880_9HYPH</name>
<evidence type="ECO:0000256" key="1">
    <source>
        <dbReference type="SAM" id="MobiDB-lite"/>
    </source>
</evidence>
<dbReference type="EMBL" id="CP020331">
    <property type="protein sequence ID" value="AQZ53923.1"/>
    <property type="molecule type" value="Genomic_DNA"/>
</dbReference>
<dbReference type="Pfam" id="PF00501">
    <property type="entry name" value="AMP-binding"/>
    <property type="match status" value="1"/>
</dbReference>
<dbReference type="InterPro" id="IPR020845">
    <property type="entry name" value="AMP-binding_CS"/>
</dbReference>
<dbReference type="Proteomes" id="UP000191135">
    <property type="component" value="Plasmid pMM593"/>
</dbReference>
<dbReference type="KEGG" id="mmed:Mame_04631"/>
<sequence length="600" mass="65228">MRRVSAQKGGGVQEDFDTETPGGGADTPNRTEAWAANGAASRNADTLTAFLAESVARFADKAAVEFFDRTWTYSEIDALSDRFAAGLASVGVRKGTRVGLCLPNCPYSVISFFAVLKAGGIVVNFNPLYTGREIRDQVRDSGTEFMITLDLAAVYGNLGSIVGETGLKQVVICPMAKALPSMKGLLFRLFKRSDLARIPDDQQHLRFDALMRDAANAPVPKIETAPSDIAVLQYTGGTTGVPKGAMLSHGALVANARQLVHQGNQCGLLVEGEEMVMCVLPFFHVFAMTVCMLYAVQIGASMLLVPRFNRDELIPLMERRKPTLFPAVPTIYGAINSVAQTRKVHLESLKLCISGGAPLPNEVRVDFEKLTGCRLAEGYGLTECSPVVSVNPLDGSPGRPGSAGLPMAGTTLEIRDSENPAVLLPTGVKGELWVRGPQVMSGYWNRPDETAHVLRDGALRTGDVGYLDEDGYLYLVDRLKDLIICSGYNVYPRVIEEALYEHDAVAEAIVIGVHDAYRGERPKAFVSLRKDAQVTVEELHEFLVPRLSKIELPRDIEIRDTLPRTMVGKLSKKELIEEERRASHDGAKVNVGEADSHVDG</sequence>
<dbReference type="EC" id="6.2.1.3" evidence="4"/>
<dbReference type="CDD" id="cd05936">
    <property type="entry name" value="FC-FACS_FadD_like"/>
    <property type="match status" value="1"/>
</dbReference>
<protein>
    <submittedName>
        <fullName evidence="4">Long-chain-fatty-acid--CoA ligase</fullName>
        <ecNumber evidence="4">6.2.1.3</ecNumber>
    </submittedName>
</protein>
<dbReference type="InterPro" id="IPR050237">
    <property type="entry name" value="ATP-dep_AMP-bd_enzyme"/>
</dbReference>
<gene>
    <name evidence="4" type="primary">fadD</name>
    <name evidence="4" type="ORF">Mame_04631</name>
</gene>
<proteinExistence type="predicted"/>
<dbReference type="SUPFAM" id="SSF56801">
    <property type="entry name" value="Acetyl-CoA synthetase-like"/>
    <property type="match status" value="1"/>
</dbReference>
<feature type="region of interest" description="Disordered" evidence="1">
    <location>
        <begin position="1"/>
        <end position="31"/>
    </location>
</feature>
<dbReference type="PANTHER" id="PTHR43767:SF1">
    <property type="entry name" value="NONRIBOSOMAL PEPTIDE SYNTHASE PES1 (EUROFUNG)-RELATED"/>
    <property type="match status" value="1"/>
</dbReference>